<evidence type="ECO:0000256" key="2">
    <source>
        <dbReference type="ARBA" id="ARBA00022801"/>
    </source>
</evidence>
<sequence>MVAFTPTEKTTHNSHKFGFTLSPNNYGYWKAMVQPFLVTNNLFGYVDGTIPCPPVTIPASSSSEKESAATTNPSYTAWVSNDAHVRMLITSTISEASFQHVQGLTSRDLWLSLERAYDPHTSSREYTLKTQLLKLEMKLDETSSAYLTRAQEYANALANIGDIKHGCQGQILINPQQFWGLNMAPLKISPAADPQCSYDTTRNKLVSFYGHQILTTVTNNPKYVTSWISETNRQINRNLPPVIGLDVEWTPPSLTAGRENPVAIIQLCFRRRCLIFQIIHAADYNVIPGSLIDFLNNPNYTFAGVGIQAHVERLMRHHGIGVAANVADLGRLAAEVYGDESMRRSGLKTLTMVVFGKKVEKPQDVTLSRWHNRWLSPEQVDYASIDAFLSFEIARVVDHDKFVSFYEHQICTTITKDPNIVTSWIYETDRQIDQGQRLHRLPPVIGLDVEWTPPFLTGGHGGENAVAIIQLCFSDQCLIFQILQADYIPDSLIDFLNNPNYTFAGVGIQADVDKLMRHYGIEVEANVADLGWLAAEVYGNESMRRSGLKALTMVVLRKEVEKPQNVTLSRWHSRWLSPEQVEYASIDAFLSFEIARVLISMGGRV</sequence>
<dbReference type="GO" id="GO:0006139">
    <property type="term" value="P:nucleobase-containing compound metabolic process"/>
    <property type="evidence" value="ECO:0007669"/>
    <property type="project" value="InterPro"/>
</dbReference>
<gene>
    <name evidence="4" type="ORF">OSB04_023481</name>
</gene>
<dbReference type="PANTHER" id="PTHR13620">
    <property type="entry name" value="3-5 EXONUCLEASE"/>
    <property type="match status" value="1"/>
</dbReference>
<keyword evidence="2" id="KW-0378">Hydrolase</keyword>
<dbReference type="InterPro" id="IPR002562">
    <property type="entry name" value="3'-5'_exonuclease_dom"/>
</dbReference>
<reference evidence="4" key="1">
    <citation type="submission" date="2023-03" db="EMBL/GenBank/DDBJ databases">
        <title>Chromosome-scale reference genome and RAD-based genetic map of yellow starthistle (Centaurea solstitialis) reveal putative structural variation and QTLs associated with invader traits.</title>
        <authorList>
            <person name="Reatini B."/>
            <person name="Cang F.A."/>
            <person name="Jiang Q."/>
            <person name="Mckibben M.T.W."/>
            <person name="Barker M.S."/>
            <person name="Rieseberg L.H."/>
            <person name="Dlugosch K.M."/>
        </authorList>
    </citation>
    <scope>NUCLEOTIDE SEQUENCE</scope>
    <source>
        <strain evidence="4">CAN-66</strain>
        <tissue evidence="4">Leaf</tissue>
    </source>
</reference>
<name>A0AA38SKX2_9ASTR</name>
<dbReference type="SMART" id="SM00474">
    <property type="entry name" value="35EXOc"/>
    <property type="match status" value="2"/>
</dbReference>
<dbReference type="InterPro" id="IPR036397">
    <property type="entry name" value="RNaseH_sf"/>
</dbReference>
<dbReference type="Pfam" id="PF14223">
    <property type="entry name" value="Retrotran_gag_2"/>
    <property type="match status" value="1"/>
</dbReference>
<dbReference type="EMBL" id="JARYMX010000006">
    <property type="protein sequence ID" value="KAJ9543774.1"/>
    <property type="molecule type" value="Genomic_DNA"/>
</dbReference>
<dbReference type="Gene3D" id="3.30.420.10">
    <property type="entry name" value="Ribonuclease H-like superfamily/Ribonuclease H"/>
    <property type="match status" value="2"/>
</dbReference>
<keyword evidence="1" id="KW-0540">Nuclease</keyword>
<dbReference type="GO" id="GO:0005737">
    <property type="term" value="C:cytoplasm"/>
    <property type="evidence" value="ECO:0007669"/>
    <property type="project" value="TreeGrafter"/>
</dbReference>
<dbReference type="CDD" id="cd06141">
    <property type="entry name" value="WRN_exo"/>
    <property type="match status" value="2"/>
</dbReference>
<dbReference type="GO" id="GO:0003676">
    <property type="term" value="F:nucleic acid binding"/>
    <property type="evidence" value="ECO:0007669"/>
    <property type="project" value="InterPro"/>
</dbReference>
<dbReference type="PANTHER" id="PTHR13620:SF105">
    <property type="entry name" value="OS01G0737700 PROTEIN"/>
    <property type="match status" value="1"/>
</dbReference>
<dbReference type="GO" id="GO:0005634">
    <property type="term" value="C:nucleus"/>
    <property type="evidence" value="ECO:0007669"/>
    <property type="project" value="TreeGrafter"/>
</dbReference>
<evidence type="ECO:0000259" key="3">
    <source>
        <dbReference type="SMART" id="SM00474"/>
    </source>
</evidence>
<proteinExistence type="predicted"/>
<dbReference type="InterPro" id="IPR012337">
    <property type="entry name" value="RNaseH-like_sf"/>
</dbReference>
<evidence type="ECO:0000256" key="1">
    <source>
        <dbReference type="ARBA" id="ARBA00022722"/>
    </source>
</evidence>
<comment type="caution">
    <text evidence="4">The sequence shown here is derived from an EMBL/GenBank/DDBJ whole genome shotgun (WGS) entry which is preliminary data.</text>
</comment>
<keyword evidence="5" id="KW-1185">Reference proteome</keyword>
<dbReference type="Pfam" id="PF01612">
    <property type="entry name" value="DNA_pol_A_exo1"/>
    <property type="match status" value="2"/>
</dbReference>
<feature type="domain" description="3'-5' exonuclease" evidence="3">
    <location>
        <begin position="215"/>
        <end position="402"/>
    </location>
</feature>
<dbReference type="AlphaFoldDB" id="A0AA38SKX2"/>
<dbReference type="SUPFAM" id="SSF53098">
    <property type="entry name" value="Ribonuclease H-like"/>
    <property type="match status" value="2"/>
</dbReference>
<dbReference type="GO" id="GO:0008408">
    <property type="term" value="F:3'-5' exonuclease activity"/>
    <property type="evidence" value="ECO:0007669"/>
    <property type="project" value="InterPro"/>
</dbReference>
<protein>
    <recommendedName>
        <fullName evidence="3">3'-5' exonuclease domain-containing protein</fullName>
    </recommendedName>
</protein>
<accession>A0AA38SKX2</accession>
<organism evidence="4 5">
    <name type="scientific">Centaurea solstitialis</name>
    <name type="common">yellow star-thistle</name>
    <dbReference type="NCBI Taxonomy" id="347529"/>
    <lineage>
        <taxon>Eukaryota</taxon>
        <taxon>Viridiplantae</taxon>
        <taxon>Streptophyta</taxon>
        <taxon>Embryophyta</taxon>
        <taxon>Tracheophyta</taxon>
        <taxon>Spermatophyta</taxon>
        <taxon>Magnoliopsida</taxon>
        <taxon>eudicotyledons</taxon>
        <taxon>Gunneridae</taxon>
        <taxon>Pentapetalae</taxon>
        <taxon>asterids</taxon>
        <taxon>campanulids</taxon>
        <taxon>Asterales</taxon>
        <taxon>Asteraceae</taxon>
        <taxon>Carduoideae</taxon>
        <taxon>Cardueae</taxon>
        <taxon>Centaureinae</taxon>
        <taxon>Centaurea</taxon>
    </lineage>
</organism>
<evidence type="ECO:0000313" key="5">
    <source>
        <dbReference type="Proteomes" id="UP001172457"/>
    </source>
</evidence>
<evidence type="ECO:0000313" key="4">
    <source>
        <dbReference type="EMBL" id="KAJ9543774.1"/>
    </source>
</evidence>
<dbReference type="InterPro" id="IPR051132">
    <property type="entry name" value="3-5_Exonuclease_domain"/>
</dbReference>
<dbReference type="Proteomes" id="UP001172457">
    <property type="component" value="Chromosome 6"/>
</dbReference>
<feature type="domain" description="3'-5' exonuclease" evidence="3">
    <location>
        <begin position="422"/>
        <end position="603"/>
    </location>
</feature>